<evidence type="ECO:0000256" key="2">
    <source>
        <dbReference type="ARBA" id="ARBA00023012"/>
    </source>
</evidence>
<dbReference type="GO" id="GO:0032993">
    <property type="term" value="C:protein-DNA complex"/>
    <property type="evidence" value="ECO:0007669"/>
    <property type="project" value="TreeGrafter"/>
</dbReference>
<dbReference type="InterPro" id="IPR001789">
    <property type="entry name" value="Sig_transdc_resp-reg_receiver"/>
</dbReference>
<dbReference type="SMART" id="SM00862">
    <property type="entry name" value="Trans_reg_C"/>
    <property type="match status" value="1"/>
</dbReference>
<dbReference type="Pfam" id="PF00486">
    <property type="entry name" value="Trans_reg_C"/>
    <property type="match status" value="1"/>
</dbReference>
<dbReference type="GO" id="GO:0006355">
    <property type="term" value="P:regulation of DNA-templated transcription"/>
    <property type="evidence" value="ECO:0007669"/>
    <property type="project" value="InterPro"/>
</dbReference>
<dbReference type="PANTHER" id="PTHR48111">
    <property type="entry name" value="REGULATOR OF RPOS"/>
    <property type="match status" value="1"/>
</dbReference>
<evidence type="ECO:0000256" key="7">
    <source>
        <dbReference type="PROSITE-ProRule" id="PRU01091"/>
    </source>
</evidence>
<dbReference type="InterPro" id="IPR001867">
    <property type="entry name" value="OmpR/PhoB-type_DNA-bd"/>
</dbReference>
<evidence type="ECO:0000256" key="6">
    <source>
        <dbReference type="PROSITE-ProRule" id="PRU00169"/>
    </source>
</evidence>
<evidence type="ECO:0000256" key="4">
    <source>
        <dbReference type="ARBA" id="ARBA00023125"/>
    </source>
</evidence>
<feature type="domain" description="Response regulatory" evidence="8">
    <location>
        <begin position="2"/>
        <end position="116"/>
    </location>
</feature>
<dbReference type="Proteomes" id="UP000177528">
    <property type="component" value="Unassembled WGS sequence"/>
</dbReference>
<dbReference type="GO" id="GO:0000156">
    <property type="term" value="F:phosphorelay response regulator activity"/>
    <property type="evidence" value="ECO:0007669"/>
    <property type="project" value="TreeGrafter"/>
</dbReference>
<dbReference type="PROSITE" id="PS51755">
    <property type="entry name" value="OMPR_PHOB"/>
    <property type="match status" value="1"/>
</dbReference>
<evidence type="ECO:0000256" key="3">
    <source>
        <dbReference type="ARBA" id="ARBA00023015"/>
    </source>
</evidence>
<sequence>MRILVVEDEPKLNKGIVKGLKTRGYAVDFAFEGQAGENLARKNPYDVILLDIMMPRRDGLTVCRNLRKDGITTPILFLTAKDAVEDKVTGLDEGADDYLVKPFSFEELTARIRSLLRRPNGMVADTLVLDDLKLDTQAQRLTISDKEISLTTREYALLEYLLRNYDKVITREDILDHVWDNFYDSLSNVVDVHLKNLRKKLPKDYAKRIKTIRGKGYRIA</sequence>
<accession>A0A1G1X6L0</accession>
<evidence type="ECO:0000313" key="11">
    <source>
        <dbReference type="Proteomes" id="UP000177528"/>
    </source>
</evidence>
<organism evidence="10 11">
    <name type="scientific">Candidatus Andersenbacteria bacterium RIFCSPHIGHO2_12_FULL_45_11</name>
    <dbReference type="NCBI Taxonomy" id="1797281"/>
    <lineage>
        <taxon>Bacteria</taxon>
        <taxon>Candidatus Anderseniibacteriota</taxon>
    </lineage>
</organism>
<evidence type="ECO:0000256" key="1">
    <source>
        <dbReference type="ARBA" id="ARBA00022553"/>
    </source>
</evidence>
<dbReference type="CDD" id="cd00383">
    <property type="entry name" value="trans_reg_C"/>
    <property type="match status" value="1"/>
</dbReference>
<dbReference type="InterPro" id="IPR036388">
    <property type="entry name" value="WH-like_DNA-bd_sf"/>
</dbReference>
<dbReference type="SMART" id="SM00448">
    <property type="entry name" value="REC"/>
    <property type="match status" value="1"/>
</dbReference>
<protein>
    <submittedName>
        <fullName evidence="10">DNA-binding response regulator</fullName>
    </submittedName>
</protein>
<evidence type="ECO:0000313" key="10">
    <source>
        <dbReference type="EMBL" id="OGY35210.1"/>
    </source>
</evidence>
<keyword evidence="5" id="KW-0804">Transcription</keyword>
<dbReference type="SUPFAM" id="SSF52172">
    <property type="entry name" value="CheY-like"/>
    <property type="match status" value="1"/>
</dbReference>
<keyword evidence="2" id="KW-0902">Two-component regulatory system</keyword>
<dbReference type="Gene3D" id="6.10.250.690">
    <property type="match status" value="1"/>
</dbReference>
<keyword evidence="3" id="KW-0805">Transcription regulation</keyword>
<dbReference type="GO" id="GO:0005829">
    <property type="term" value="C:cytosol"/>
    <property type="evidence" value="ECO:0007669"/>
    <property type="project" value="TreeGrafter"/>
</dbReference>
<feature type="modified residue" description="4-aspartylphosphate" evidence="6">
    <location>
        <position position="51"/>
    </location>
</feature>
<dbReference type="InterPro" id="IPR039420">
    <property type="entry name" value="WalR-like"/>
</dbReference>
<feature type="domain" description="OmpR/PhoB-type" evidence="9">
    <location>
        <begin position="124"/>
        <end position="220"/>
    </location>
</feature>
<dbReference type="Pfam" id="PF00072">
    <property type="entry name" value="Response_reg"/>
    <property type="match status" value="1"/>
</dbReference>
<dbReference type="FunFam" id="3.40.50.2300:FF:000002">
    <property type="entry name" value="DNA-binding response regulator PhoP"/>
    <property type="match status" value="1"/>
</dbReference>
<keyword evidence="1 6" id="KW-0597">Phosphoprotein</keyword>
<dbReference type="Gene3D" id="1.10.10.10">
    <property type="entry name" value="Winged helix-like DNA-binding domain superfamily/Winged helix DNA-binding domain"/>
    <property type="match status" value="1"/>
</dbReference>
<dbReference type="PANTHER" id="PTHR48111:SF22">
    <property type="entry name" value="REGULATOR OF RPOS"/>
    <property type="match status" value="1"/>
</dbReference>
<evidence type="ECO:0000259" key="9">
    <source>
        <dbReference type="PROSITE" id="PS51755"/>
    </source>
</evidence>
<dbReference type="InterPro" id="IPR011006">
    <property type="entry name" value="CheY-like_superfamily"/>
</dbReference>
<gene>
    <name evidence="10" type="ORF">A3D99_00880</name>
</gene>
<name>A0A1G1X6L0_9BACT</name>
<dbReference type="AlphaFoldDB" id="A0A1G1X6L0"/>
<dbReference type="PROSITE" id="PS50110">
    <property type="entry name" value="RESPONSE_REGULATORY"/>
    <property type="match status" value="1"/>
</dbReference>
<dbReference type="FunFam" id="1.10.10.10:FF:000005">
    <property type="entry name" value="Two-component system response regulator"/>
    <property type="match status" value="1"/>
</dbReference>
<proteinExistence type="predicted"/>
<keyword evidence="4 7" id="KW-0238">DNA-binding</keyword>
<feature type="DNA-binding region" description="OmpR/PhoB-type" evidence="7">
    <location>
        <begin position="124"/>
        <end position="220"/>
    </location>
</feature>
<dbReference type="Gene3D" id="3.40.50.2300">
    <property type="match status" value="1"/>
</dbReference>
<evidence type="ECO:0000256" key="5">
    <source>
        <dbReference type="ARBA" id="ARBA00023163"/>
    </source>
</evidence>
<dbReference type="GO" id="GO:0000976">
    <property type="term" value="F:transcription cis-regulatory region binding"/>
    <property type="evidence" value="ECO:0007669"/>
    <property type="project" value="TreeGrafter"/>
</dbReference>
<comment type="caution">
    <text evidence="10">The sequence shown here is derived from an EMBL/GenBank/DDBJ whole genome shotgun (WGS) entry which is preliminary data.</text>
</comment>
<dbReference type="EMBL" id="MHHR01000002">
    <property type="protein sequence ID" value="OGY35210.1"/>
    <property type="molecule type" value="Genomic_DNA"/>
</dbReference>
<reference evidence="10 11" key="1">
    <citation type="journal article" date="2016" name="Nat. Commun.">
        <title>Thousands of microbial genomes shed light on interconnected biogeochemical processes in an aquifer system.</title>
        <authorList>
            <person name="Anantharaman K."/>
            <person name="Brown C.T."/>
            <person name="Hug L.A."/>
            <person name="Sharon I."/>
            <person name="Castelle C.J."/>
            <person name="Probst A.J."/>
            <person name="Thomas B.C."/>
            <person name="Singh A."/>
            <person name="Wilkins M.J."/>
            <person name="Karaoz U."/>
            <person name="Brodie E.L."/>
            <person name="Williams K.H."/>
            <person name="Hubbard S.S."/>
            <person name="Banfield J.F."/>
        </authorList>
    </citation>
    <scope>NUCLEOTIDE SEQUENCE [LARGE SCALE GENOMIC DNA]</scope>
</reference>
<evidence type="ECO:0000259" key="8">
    <source>
        <dbReference type="PROSITE" id="PS50110"/>
    </source>
</evidence>